<keyword evidence="10 12" id="KW-0472">Membrane</keyword>
<dbReference type="GO" id="GO:0009523">
    <property type="term" value="C:photosystem II"/>
    <property type="evidence" value="ECO:0007669"/>
    <property type="project" value="UniProtKB-KW"/>
</dbReference>
<reference evidence="16" key="2">
    <citation type="submission" date="2016-01" db="EMBL/GenBank/DDBJ databases">
        <title>Diatom-associated endosymboitic cyanobacterium lacks core nitrogen metabolism enzymes.</title>
        <authorList>
            <person name="Hilton J.A."/>
            <person name="Foster R.A."/>
            <person name="Tripp H.J."/>
            <person name="Carter B.J."/>
            <person name="Zehr J.P."/>
            <person name="Villareal T.A."/>
        </authorList>
    </citation>
    <scope>NUCLEOTIDE SEQUENCE [LARGE SCALE GENOMIC DNA]</scope>
    <source>
        <strain evidence="16">HH01</strain>
    </source>
</reference>
<dbReference type="PROSITE" id="PS51007">
    <property type="entry name" value="CYTC"/>
    <property type="match status" value="1"/>
</dbReference>
<keyword evidence="16" id="KW-1185">Reference proteome</keyword>
<dbReference type="AlphaFoldDB" id="M1WSS8"/>
<feature type="binding site" description="covalent" evidence="12">
    <location>
        <position position="91"/>
    </location>
    <ligand>
        <name>heme c</name>
        <dbReference type="ChEBI" id="CHEBI:61717"/>
    </ligand>
</feature>
<dbReference type="InterPro" id="IPR029490">
    <property type="entry name" value="Cytochrom_C550"/>
</dbReference>
<sequence length="191" mass="21185">MGNQSNFSLVEIEHCSFSYVEHIFKRGKMFRRLIVIFVTTLLMTCYLFVGNATATELNEATRTVLLNDKGETSVLSITEVKAGKRLFSSACADCHLGGVTKTNQNVGLDPETLALATPPRNNLEGIVDYLKNPTTYDGEIEISELHPSTKSADIFTEMRNISDEQLREIAGYILVQPKVAGKQWGGGKIYF</sequence>
<dbReference type="Gene3D" id="1.10.760.10">
    <property type="entry name" value="Cytochrome c-like domain"/>
    <property type="match status" value="1"/>
</dbReference>
<keyword evidence="7 12" id="KW-0249">Electron transport</keyword>
<dbReference type="InterPro" id="IPR009056">
    <property type="entry name" value="Cyt_c-like_dom"/>
</dbReference>
<keyword evidence="8 12" id="KW-0408">Iron</keyword>
<evidence type="ECO:0000256" key="10">
    <source>
        <dbReference type="ARBA" id="ARBA00023136"/>
    </source>
</evidence>
<comment type="caution">
    <text evidence="15">The sequence shown here is derived from an EMBL/GenBank/DDBJ whole genome shotgun (WGS) entry which is preliminary data.</text>
</comment>
<evidence type="ECO:0000313" key="15">
    <source>
        <dbReference type="EMBL" id="CCH67624.1"/>
    </source>
</evidence>
<feature type="binding site" description="axial binding residue" evidence="12">
    <location>
        <position position="95"/>
    </location>
    <ligand>
        <name>heme c</name>
        <dbReference type="ChEBI" id="CHEBI:61717"/>
    </ligand>
    <ligandPart>
        <name>Fe</name>
        <dbReference type="ChEBI" id="CHEBI:18248"/>
    </ligandPart>
</feature>
<organism evidence="15 16">
    <name type="scientific">Richelia intracellularis HH01</name>
    <dbReference type="NCBI Taxonomy" id="1165094"/>
    <lineage>
        <taxon>Bacteria</taxon>
        <taxon>Bacillati</taxon>
        <taxon>Cyanobacteriota</taxon>
        <taxon>Cyanophyceae</taxon>
        <taxon>Nostocales</taxon>
        <taxon>Nostocaceae</taxon>
        <taxon>Richelia</taxon>
    </lineage>
</organism>
<dbReference type="InterPro" id="IPR016003">
    <property type="entry name" value="PsbV_cyt_c550-like"/>
</dbReference>
<name>M1WSS8_9NOST</name>
<comment type="function">
    <text evidence="12">One of the extrinsic, lumenal subunits of photosystem II (PSII). PSII is a light-driven water plastoquinone oxidoreductase, using light energy to abstract electrons from H(2)O, generating a proton gradient subsequently used for ATP formation. The extrinsic proteins stabilize the structure of photosystem II oxygen-evolving complex (OEC), the ion environment of oxygen evolution and protect the OEC against heat-induced inactivation. Low-potential cytochrome c that plays a role in the OEC of PSII.</text>
</comment>
<dbReference type="STRING" id="1165094.RINTHH_14690"/>
<dbReference type="PIRSF" id="PIRSF005890">
    <property type="entry name" value="Phot_II_cyt_c550"/>
    <property type="match status" value="1"/>
</dbReference>
<dbReference type="HAMAP" id="MF_01378">
    <property type="entry name" value="PSII_Cyt550"/>
    <property type="match status" value="1"/>
</dbReference>
<evidence type="ECO:0000256" key="13">
    <source>
        <dbReference type="SAM" id="Phobius"/>
    </source>
</evidence>
<keyword evidence="11 12" id="KW-0604">Photosystem II</keyword>
<comment type="cofactor">
    <cofactor evidence="12">
        <name>heme c</name>
        <dbReference type="ChEBI" id="CHEBI:61717"/>
    </cofactor>
    <text evidence="12">Binds 1 heme c group covalently per subunit.</text>
</comment>
<keyword evidence="5 12" id="KW-0349">Heme</keyword>
<dbReference type="GO" id="GO:0005506">
    <property type="term" value="F:iron ion binding"/>
    <property type="evidence" value="ECO:0007669"/>
    <property type="project" value="InterPro"/>
</dbReference>
<evidence type="ECO:0000256" key="7">
    <source>
        <dbReference type="ARBA" id="ARBA00022982"/>
    </source>
</evidence>
<comment type="similarity">
    <text evidence="2 12">Belongs to the cytochrome c family. PsbV subfamily.</text>
</comment>
<feature type="binding site" description="axial binding residue" evidence="12">
    <location>
        <position position="146"/>
    </location>
    <ligand>
        <name>heme c</name>
        <dbReference type="ChEBI" id="CHEBI:61717"/>
    </ligand>
    <ligandPart>
        <name>Fe</name>
        <dbReference type="ChEBI" id="CHEBI:18248"/>
    </ligandPart>
</feature>
<comment type="subcellular location">
    <subcellularLocation>
        <location evidence="12">Cellular thylakoid membrane</location>
        <topology evidence="12">Peripheral membrane protein</topology>
        <orientation evidence="12">Lumenal side</orientation>
    </subcellularLocation>
    <subcellularLocation>
        <location evidence="1">Membrane</location>
        <topology evidence="1">Peripheral membrane protein</topology>
    </subcellularLocation>
    <text evidence="12">Associated with photosystem II at the lumenal side of the thylakoid membrane.</text>
</comment>
<evidence type="ECO:0000313" key="16">
    <source>
        <dbReference type="Proteomes" id="UP000053051"/>
    </source>
</evidence>
<accession>M1WSS8</accession>
<evidence type="ECO:0000256" key="6">
    <source>
        <dbReference type="ARBA" id="ARBA00022723"/>
    </source>
</evidence>
<keyword evidence="9 12" id="KW-0793">Thylakoid</keyword>
<feature type="domain" description="Cytochrome c" evidence="14">
    <location>
        <begin position="78"/>
        <end position="177"/>
    </location>
</feature>
<protein>
    <recommendedName>
        <fullName evidence="12">Photosystem II extrinsic protein V</fullName>
        <shortName evidence="12">PsbV</shortName>
    </recommendedName>
    <alternativeName>
        <fullName evidence="12">Cytochrome c-550</fullName>
    </alternativeName>
    <alternativeName>
        <fullName evidence="12">Cytochrome c550</fullName>
    </alternativeName>
    <alternativeName>
        <fullName evidence="12">Low-potential cytochrome c</fullName>
    </alternativeName>
</protein>
<evidence type="ECO:0000256" key="2">
    <source>
        <dbReference type="ARBA" id="ARBA00010433"/>
    </source>
</evidence>
<proteinExistence type="inferred from homology"/>
<evidence type="ECO:0000256" key="8">
    <source>
        <dbReference type="ARBA" id="ARBA00023004"/>
    </source>
</evidence>
<keyword evidence="13" id="KW-1133">Transmembrane helix</keyword>
<dbReference type="GO" id="GO:0031676">
    <property type="term" value="C:plasma membrane-derived thylakoid membrane"/>
    <property type="evidence" value="ECO:0007669"/>
    <property type="project" value="UniProtKB-SubCell"/>
</dbReference>
<dbReference type="InterPro" id="IPR017851">
    <property type="entry name" value="PsbV_cyt_c550"/>
</dbReference>
<dbReference type="InterPro" id="IPR036909">
    <property type="entry name" value="Cyt_c-like_dom_sf"/>
</dbReference>
<dbReference type="Proteomes" id="UP000053051">
    <property type="component" value="Unassembled WGS sequence"/>
</dbReference>
<evidence type="ECO:0000256" key="3">
    <source>
        <dbReference type="ARBA" id="ARBA00022448"/>
    </source>
</evidence>
<keyword evidence="4 12" id="KW-0602">Photosynthesis</keyword>
<dbReference type="Pfam" id="PF14495">
    <property type="entry name" value="Cytochrom_C550"/>
    <property type="match status" value="1"/>
</dbReference>
<dbReference type="EMBL" id="CAIY01000052">
    <property type="protein sequence ID" value="CCH67624.1"/>
    <property type="molecule type" value="Genomic_DNA"/>
</dbReference>
<reference evidence="15 16" key="1">
    <citation type="submission" date="2012-05" db="EMBL/GenBank/DDBJ databases">
        <authorList>
            <person name="Hilton J."/>
        </authorList>
    </citation>
    <scope>NUCLEOTIDE SEQUENCE [LARGE SCALE GENOMIC DNA]</scope>
    <source>
        <strain evidence="15 16">HH01</strain>
    </source>
</reference>
<evidence type="ECO:0000256" key="12">
    <source>
        <dbReference type="HAMAP-Rule" id="MF_01378"/>
    </source>
</evidence>
<evidence type="ECO:0000256" key="4">
    <source>
        <dbReference type="ARBA" id="ARBA00022531"/>
    </source>
</evidence>
<evidence type="ECO:0000256" key="11">
    <source>
        <dbReference type="ARBA" id="ARBA00023276"/>
    </source>
</evidence>
<dbReference type="SUPFAM" id="SSF46626">
    <property type="entry name" value="Cytochrome c"/>
    <property type="match status" value="1"/>
</dbReference>
<dbReference type="GO" id="GO:0009055">
    <property type="term" value="F:electron transfer activity"/>
    <property type="evidence" value="ECO:0007669"/>
    <property type="project" value="InterPro"/>
</dbReference>
<dbReference type="GO" id="GO:0022904">
    <property type="term" value="P:respiratory electron transport chain"/>
    <property type="evidence" value="ECO:0007669"/>
    <property type="project" value="InterPro"/>
</dbReference>
<feature type="transmembrane region" description="Helical" evidence="13">
    <location>
        <begin position="33"/>
        <end position="49"/>
    </location>
</feature>
<evidence type="ECO:0000256" key="9">
    <source>
        <dbReference type="ARBA" id="ARBA00023078"/>
    </source>
</evidence>
<dbReference type="NCBIfam" id="TIGR03045">
    <property type="entry name" value="PS_II_C550"/>
    <property type="match status" value="1"/>
</dbReference>
<dbReference type="GO" id="GO:0019684">
    <property type="term" value="P:photosynthesis, light reaction"/>
    <property type="evidence" value="ECO:0007669"/>
    <property type="project" value="UniProtKB-UniRule"/>
</dbReference>
<evidence type="ECO:0000256" key="1">
    <source>
        <dbReference type="ARBA" id="ARBA00004170"/>
    </source>
</evidence>
<feature type="binding site" description="covalent" evidence="12">
    <location>
        <position position="94"/>
    </location>
    <ligand>
        <name>heme c</name>
        <dbReference type="ChEBI" id="CHEBI:61717"/>
    </ligand>
</feature>
<keyword evidence="13" id="KW-0812">Transmembrane</keyword>
<dbReference type="GO" id="GO:0020037">
    <property type="term" value="F:heme binding"/>
    <property type="evidence" value="ECO:0007669"/>
    <property type="project" value="InterPro"/>
</dbReference>
<gene>
    <name evidence="12" type="primary">psbV</name>
    <name evidence="15" type="ORF">RINTHH_14690</name>
</gene>
<keyword evidence="3 12" id="KW-0813">Transport</keyword>
<comment type="subunit">
    <text evidence="12">PSII is composed of 1 copy each of membrane proteins PsbA, PsbB, PsbC, PsbD, PsbE, PsbF, PsbH, PsbI, PsbJ, PsbK, PsbL, PsbM, PsbT, PsbX, PsbY, PsbZ, Psb30/Ycf12, peripheral proteins PsbO, CyanoQ (PsbQ), PsbU, PsbV and a large number of cofactors. It forms dimeric complexes.</text>
</comment>
<evidence type="ECO:0000259" key="14">
    <source>
        <dbReference type="PROSITE" id="PS51007"/>
    </source>
</evidence>
<keyword evidence="6 12" id="KW-0479">Metal-binding</keyword>
<evidence type="ECO:0000256" key="5">
    <source>
        <dbReference type="ARBA" id="ARBA00022617"/>
    </source>
</evidence>